<dbReference type="Gene3D" id="1.25.40.20">
    <property type="entry name" value="Ankyrin repeat-containing domain"/>
    <property type="match status" value="1"/>
</dbReference>
<comment type="caution">
    <text evidence="3">The sequence shown here is derived from an EMBL/GenBank/DDBJ whole genome shotgun (WGS) entry which is preliminary data.</text>
</comment>
<dbReference type="STRING" id="74649.A0A2P6PDI2"/>
<dbReference type="PANTHER" id="PTHR24177">
    <property type="entry name" value="CASKIN"/>
    <property type="match status" value="1"/>
</dbReference>
<evidence type="ECO:0000313" key="4">
    <source>
        <dbReference type="Proteomes" id="UP000238479"/>
    </source>
</evidence>
<feature type="transmembrane region" description="Helical" evidence="1">
    <location>
        <begin position="394"/>
        <end position="418"/>
    </location>
</feature>
<dbReference type="EMBL" id="PDCK01000045">
    <property type="protein sequence ID" value="PRQ19981.1"/>
    <property type="molecule type" value="Genomic_DNA"/>
</dbReference>
<dbReference type="InterPro" id="IPR036770">
    <property type="entry name" value="Ankyrin_rpt-contain_sf"/>
</dbReference>
<dbReference type="InterPro" id="IPR026961">
    <property type="entry name" value="PGG_dom"/>
</dbReference>
<keyword evidence="1" id="KW-0812">Transmembrane</keyword>
<dbReference type="OMA" id="STHIVHI"/>
<dbReference type="Proteomes" id="UP000238479">
    <property type="component" value="Chromosome 7"/>
</dbReference>
<dbReference type="GO" id="GO:0016020">
    <property type="term" value="C:membrane"/>
    <property type="evidence" value="ECO:0007669"/>
    <property type="project" value="TreeGrafter"/>
</dbReference>
<feature type="domain" description="PGG" evidence="2">
    <location>
        <begin position="277"/>
        <end position="386"/>
    </location>
</feature>
<reference evidence="3 4" key="1">
    <citation type="journal article" date="2018" name="Nat. Genet.">
        <title>The Rosa genome provides new insights in the design of modern roses.</title>
        <authorList>
            <person name="Bendahmane M."/>
        </authorList>
    </citation>
    <scope>NUCLEOTIDE SEQUENCE [LARGE SCALE GENOMIC DNA]</scope>
    <source>
        <strain evidence="4">cv. Old Blush</strain>
    </source>
</reference>
<keyword evidence="1" id="KW-1133">Transmembrane helix</keyword>
<dbReference type="Pfam" id="PF13962">
    <property type="entry name" value="PGG"/>
    <property type="match status" value="1"/>
</dbReference>
<protein>
    <submittedName>
        <fullName evidence="3">Putative ankyrin repeat-containing domain, PGG domain-containing protein</fullName>
    </submittedName>
</protein>
<dbReference type="Gramene" id="PRQ19981">
    <property type="protein sequence ID" value="PRQ19981"/>
    <property type="gene ID" value="RchiOBHm_Chr7g0223161"/>
</dbReference>
<organism evidence="3 4">
    <name type="scientific">Rosa chinensis</name>
    <name type="common">China rose</name>
    <dbReference type="NCBI Taxonomy" id="74649"/>
    <lineage>
        <taxon>Eukaryota</taxon>
        <taxon>Viridiplantae</taxon>
        <taxon>Streptophyta</taxon>
        <taxon>Embryophyta</taxon>
        <taxon>Tracheophyta</taxon>
        <taxon>Spermatophyta</taxon>
        <taxon>Magnoliopsida</taxon>
        <taxon>eudicotyledons</taxon>
        <taxon>Gunneridae</taxon>
        <taxon>Pentapetalae</taxon>
        <taxon>rosids</taxon>
        <taxon>fabids</taxon>
        <taxon>Rosales</taxon>
        <taxon>Rosaceae</taxon>
        <taxon>Rosoideae</taxon>
        <taxon>Rosoideae incertae sedis</taxon>
        <taxon>Rosa</taxon>
    </lineage>
</organism>
<evidence type="ECO:0000256" key="1">
    <source>
        <dbReference type="SAM" id="Phobius"/>
    </source>
</evidence>
<gene>
    <name evidence="3" type="ORF">RchiOBHm_Chr7g0223161</name>
</gene>
<sequence>MTVYYIDSLFHSTIDISLDLLQRFPSLGIAKDHSSGSPLNELASTRAGLFSNSSHLKIWERWIYDREVCIDVQNEEEDQGNRKQLLRKGINGLYQMKLLHVRTIEILEHMCVVLRREENLNYMQSKFFQKALFQAVERGHLTFIAYMRRHDFRRFLDIINEYGKTVFQFAAEHRQDKIFSIILTFVKERREEIVGKKDEFGNNMLHVVGKLSPSTHIVHIRGAAFQMQNELQWFKKVERMANLKDINCVNSDGLTPQEVFTVNHRDLVKAGELAMKETATSSSALVAALIITIMFAAAVTVPGGLNGDTGIPIYLHTKAFRIFIVADVISLCSSTTSVMVFLGILTSRFAEEDFLTSLPKKLIIGFLTLFLSIGAMMIAFSSAIFIMLPEKPSIVIPSIVLASVPIASFLWMQLPFLIEIIISTYGFRYL</sequence>
<feature type="transmembrane region" description="Helical" evidence="1">
    <location>
        <begin position="284"/>
        <end position="302"/>
    </location>
</feature>
<evidence type="ECO:0000313" key="3">
    <source>
        <dbReference type="EMBL" id="PRQ19981.1"/>
    </source>
</evidence>
<evidence type="ECO:0000259" key="2">
    <source>
        <dbReference type="Pfam" id="PF13962"/>
    </source>
</evidence>
<keyword evidence="4" id="KW-1185">Reference proteome</keyword>
<keyword evidence="1" id="KW-0472">Membrane</keyword>
<dbReference type="AlphaFoldDB" id="A0A2P6PDI2"/>
<feature type="transmembrane region" description="Helical" evidence="1">
    <location>
        <begin position="362"/>
        <end position="388"/>
    </location>
</feature>
<dbReference type="PANTHER" id="PTHR24177:SF329">
    <property type="entry name" value="ANKYRIN REPEAT PROTEIN"/>
    <property type="match status" value="1"/>
</dbReference>
<proteinExistence type="predicted"/>
<feature type="transmembrane region" description="Helical" evidence="1">
    <location>
        <begin position="322"/>
        <end position="350"/>
    </location>
</feature>
<name>A0A2P6PDI2_ROSCH</name>
<accession>A0A2P6PDI2</accession>
<dbReference type="SUPFAM" id="SSF48403">
    <property type="entry name" value="Ankyrin repeat"/>
    <property type="match status" value="1"/>
</dbReference>